<dbReference type="InterPro" id="IPR050072">
    <property type="entry name" value="Peptidase_M20A"/>
</dbReference>
<feature type="domain" description="Peptidase M20 dimerisation" evidence="8">
    <location>
        <begin position="163"/>
        <end position="261"/>
    </location>
</feature>
<dbReference type="Pfam" id="PF07687">
    <property type="entry name" value="M20_dimer"/>
    <property type="match status" value="1"/>
</dbReference>
<dbReference type="EMBL" id="JBHUEO010000004">
    <property type="protein sequence ID" value="MFD1705622.1"/>
    <property type="molecule type" value="Genomic_DNA"/>
</dbReference>
<comment type="cofactor">
    <cofactor evidence="2">
        <name>Zn(2+)</name>
        <dbReference type="ChEBI" id="CHEBI:29105"/>
    </cofactor>
</comment>
<keyword evidence="6" id="KW-0862">Zinc</keyword>
<dbReference type="Pfam" id="PF01546">
    <property type="entry name" value="Peptidase_M20"/>
    <property type="match status" value="1"/>
</dbReference>
<dbReference type="InterPro" id="IPR036264">
    <property type="entry name" value="Bact_exopeptidase_dim_dom"/>
</dbReference>
<evidence type="ECO:0000313" key="9">
    <source>
        <dbReference type="EMBL" id="MFD1705622.1"/>
    </source>
</evidence>
<dbReference type="Gene3D" id="3.40.630.10">
    <property type="entry name" value="Zn peptidases"/>
    <property type="match status" value="1"/>
</dbReference>
<evidence type="ECO:0000256" key="4">
    <source>
        <dbReference type="ARBA" id="ARBA00022723"/>
    </source>
</evidence>
<dbReference type="InterPro" id="IPR010182">
    <property type="entry name" value="ArgE/DapE"/>
</dbReference>
<evidence type="ECO:0000259" key="8">
    <source>
        <dbReference type="Pfam" id="PF07687"/>
    </source>
</evidence>
<dbReference type="PANTHER" id="PTHR43808:SF31">
    <property type="entry name" value="N-ACETYL-L-CITRULLINE DEACETYLASE"/>
    <property type="match status" value="1"/>
</dbReference>
<proteinExistence type="inferred from homology"/>
<accession>A0ABW4KCQ1</accession>
<dbReference type="Gene3D" id="3.30.70.360">
    <property type="match status" value="1"/>
</dbReference>
<dbReference type="PANTHER" id="PTHR43808">
    <property type="entry name" value="ACETYLORNITHINE DEACETYLASE"/>
    <property type="match status" value="1"/>
</dbReference>
<dbReference type="SUPFAM" id="SSF55031">
    <property type="entry name" value="Bacterial exopeptidase dimerisation domain"/>
    <property type="match status" value="1"/>
</dbReference>
<dbReference type="NCBIfam" id="TIGR01910">
    <property type="entry name" value="DapE-ArgE"/>
    <property type="match status" value="1"/>
</dbReference>
<comment type="similarity">
    <text evidence="3">Belongs to the peptidase M20A family.</text>
</comment>
<reference evidence="10" key="1">
    <citation type="journal article" date="2019" name="Int. J. Syst. Evol. Microbiol.">
        <title>The Global Catalogue of Microorganisms (GCM) 10K type strain sequencing project: providing services to taxonomists for standard genome sequencing and annotation.</title>
        <authorList>
            <consortium name="The Broad Institute Genomics Platform"/>
            <consortium name="The Broad Institute Genome Sequencing Center for Infectious Disease"/>
            <person name="Wu L."/>
            <person name="Ma J."/>
        </authorList>
    </citation>
    <scope>NUCLEOTIDE SEQUENCE [LARGE SCALE GENOMIC DNA]</scope>
    <source>
        <strain evidence="10">CGMCC 1.12295</strain>
    </source>
</reference>
<organism evidence="9 10">
    <name type="scientific">Siminovitchia sediminis</name>
    <dbReference type="NCBI Taxonomy" id="1274353"/>
    <lineage>
        <taxon>Bacteria</taxon>
        <taxon>Bacillati</taxon>
        <taxon>Bacillota</taxon>
        <taxon>Bacilli</taxon>
        <taxon>Bacillales</taxon>
        <taxon>Bacillaceae</taxon>
        <taxon>Siminovitchia</taxon>
    </lineage>
</organism>
<dbReference type="SUPFAM" id="SSF53187">
    <property type="entry name" value="Zn-dependent exopeptidases"/>
    <property type="match status" value="1"/>
</dbReference>
<protein>
    <submittedName>
        <fullName evidence="9">M20 family metallopeptidase</fullName>
    </submittedName>
</protein>
<dbReference type="Proteomes" id="UP001597301">
    <property type="component" value="Unassembled WGS sequence"/>
</dbReference>
<gene>
    <name evidence="9" type="ORF">ACFSCZ_02520</name>
</gene>
<keyword evidence="5" id="KW-0378">Hydrolase</keyword>
<comment type="cofactor">
    <cofactor evidence="1">
        <name>Co(2+)</name>
        <dbReference type="ChEBI" id="CHEBI:48828"/>
    </cofactor>
</comment>
<evidence type="ECO:0000256" key="6">
    <source>
        <dbReference type="ARBA" id="ARBA00022833"/>
    </source>
</evidence>
<name>A0ABW4KCQ1_9BACI</name>
<evidence type="ECO:0000256" key="3">
    <source>
        <dbReference type="ARBA" id="ARBA00006247"/>
    </source>
</evidence>
<keyword evidence="7" id="KW-0170">Cobalt</keyword>
<evidence type="ECO:0000256" key="5">
    <source>
        <dbReference type="ARBA" id="ARBA00022801"/>
    </source>
</evidence>
<evidence type="ECO:0000256" key="1">
    <source>
        <dbReference type="ARBA" id="ARBA00001941"/>
    </source>
</evidence>
<keyword evidence="10" id="KW-1185">Reference proteome</keyword>
<evidence type="ECO:0000256" key="2">
    <source>
        <dbReference type="ARBA" id="ARBA00001947"/>
    </source>
</evidence>
<dbReference type="InterPro" id="IPR002933">
    <property type="entry name" value="Peptidase_M20"/>
</dbReference>
<dbReference type="RefSeq" id="WP_380772157.1">
    <property type="nucleotide sequence ID" value="NZ_JBHUEO010000004.1"/>
</dbReference>
<evidence type="ECO:0000256" key="7">
    <source>
        <dbReference type="ARBA" id="ARBA00023285"/>
    </source>
</evidence>
<keyword evidence="4" id="KW-0479">Metal-binding</keyword>
<sequence length="367" mass="41090">MIKQEIEILTSKLISFKTYNQENVNQCMDFIFDWLQAHDLQPEILINSQYQMVVLTIGEGNKTLVLNGHVDVVQGHPPQFAPFVEGDRLYGRGALDMLGSVAIMMILAKELKNKNLGIKVMFQFCPDEETGGHYGTSYFAEQGYTGDFVICLEPTDLNIGIECKGVIQLEIEVLGKAAHGSRPWLGENAIINAVNLYEKIKNAHFTKSRSEFFPNYSVNLARIRGGHVINSVPDRCTITVEIRFLPEQDPEDVLKEVEQIVGPGRYKILNIYPPVKVLKDNDYVQQLSRLMGLSYGKTPKLFGQDGTADSRFFAKQGIPAVEFGPSGEGQHGDNEYVSLDSLVLLIDILQNFITNISSCELTESEVY</sequence>
<evidence type="ECO:0000313" key="10">
    <source>
        <dbReference type="Proteomes" id="UP001597301"/>
    </source>
</evidence>
<dbReference type="InterPro" id="IPR011650">
    <property type="entry name" value="Peptidase_M20_dimer"/>
</dbReference>
<comment type="caution">
    <text evidence="9">The sequence shown here is derived from an EMBL/GenBank/DDBJ whole genome shotgun (WGS) entry which is preliminary data.</text>
</comment>